<dbReference type="PANTHER" id="PTHR34512:SF30">
    <property type="entry name" value="OUTER MEMBRANE PROTEIN ASSEMBLY FACTOR BAMB"/>
    <property type="match status" value="1"/>
</dbReference>
<dbReference type="InterPro" id="IPR011047">
    <property type="entry name" value="Quinoprotein_ADH-like_sf"/>
</dbReference>
<dbReference type="Gene3D" id="2.130.10.10">
    <property type="entry name" value="YVTN repeat-like/Quinoprotein amine dehydrogenase"/>
    <property type="match status" value="1"/>
</dbReference>
<feature type="signal peptide" evidence="1">
    <location>
        <begin position="1"/>
        <end position="31"/>
    </location>
</feature>
<dbReference type="InterPro" id="IPR015943">
    <property type="entry name" value="WD40/YVTN_repeat-like_dom_sf"/>
</dbReference>
<comment type="caution">
    <text evidence="3">The sequence shown here is derived from an EMBL/GenBank/DDBJ whole genome shotgun (WGS) entry which is preliminary data.</text>
</comment>
<dbReference type="InterPro" id="IPR002372">
    <property type="entry name" value="PQQ_rpt_dom"/>
</dbReference>
<dbReference type="PANTHER" id="PTHR34512">
    <property type="entry name" value="CELL SURFACE PROTEIN"/>
    <property type="match status" value="1"/>
</dbReference>
<organism evidence="3 4">
    <name type="scientific">Novipirellula herctigrandis</name>
    <dbReference type="NCBI Taxonomy" id="2527986"/>
    <lineage>
        <taxon>Bacteria</taxon>
        <taxon>Pseudomonadati</taxon>
        <taxon>Planctomycetota</taxon>
        <taxon>Planctomycetia</taxon>
        <taxon>Pirellulales</taxon>
        <taxon>Pirellulaceae</taxon>
        <taxon>Novipirellula</taxon>
    </lineage>
</organism>
<keyword evidence="1" id="KW-0732">Signal</keyword>
<evidence type="ECO:0000313" key="3">
    <source>
        <dbReference type="EMBL" id="TWT81836.1"/>
    </source>
</evidence>
<name>A0A5C5Z486_9BACT</name>
<dbReference type="EMBL" id="SJPJ01000001">
    <property type="protein sequence ID" value="TWT81836.1"/>
    <property type="molecule type" value="Genomic_DNA"/>
</dbReference>
<evidence type="ECO:0000256" key="1">
    <source>
        <dbReference type="SAM" id="SignalP"/>
    </source>
</evidence>
<dbReference type="SUPFAM" id="SSF50998">
    <property type="entry name" value="Quinoprotein alcohol dehydrogenase-like"/>
    <property type="match status" value="1"/>
</dbReference>
<dbReference type="Proteomes" id="UP000315010">
    <property type="component" value="Unassembled WGS sequence"/>
</dbReference>
<sequence length="751" mass="82546" precursor="true">MNFVFCRSLQSLLSIAIGIAFSFLCFSCASAQNADWPYWRGPMFNGTAQATGLPSDWDPGGGEGSNLLWKSTEATGICTPVVMNGRLYSIQRSEEDTPREGEKVVCLDAKTGESLWENRYNVYLSDVPAERVGWTSPVADVETGNIYVLGACALFKCINGETGETVWEVPLHEEFGMLSTYGGRTNFPVIHEHLVIISGIIINWGDYAKPNHRLMAFDKRTGELVWFSGTRDLPEDTTYSAPSLVTIDGQRQLILGAGDGSIWGFQPRTGKPLWHYELSRRGIYATPLVDGNMVFATHSEENTDGRSMGAVAALRISGTGNETKVEEVWKRKELIVGYSEPVVIGDRLYVVDDRCKMWIFDKMTGEPIVEQKGFVSSRQRSALLAADGKIYVLSENGPWAIVEPTEDGFDVISKGRIRDTQFAASPIVADGRLYFQSTSALYCVSNESATQEAVDMASSMGQETPVSQNSDVAQLLIVPAEKIVQPGESIDLTIRAFNRIGQQVETPDSVMFDVSGPGAITGNTFTASSDVAHTGATITAQNGGASGFARVRIIPPLPWKFTFDGLSDPPLSWVGARYRHVIRDVDGSPTLVKVVTIPKGARSRSSMGPSNLSEYTITADVRGARMGDKLPDIGVTAQGYALDMMGESQKLQIRTWDAQLRMAKAIDFPWKEDTWYRIKLRAEIESEPPAAVAILKGKVWPREEQEPKEWTIIARDESPNMNASPGLYGNAKDAEIYIDNVEVFANEPPEY</sequence>
<keyword evidence="4" id="KW-1185">Reference proteome</keyword>
<gene>
    <name evidence="3" type="ORF">CA13_32890</name>
</gene>
<protein>
    <submittedName>
        <fullName evidence="3">Outer membrane biogenesis protein BamB</fullName>
    </submittedName>
</protein>
<feature type="chain" id="PRO_5022754094" evidence="1">
    <location>
        <begin position="32"/>
        <end position="751"/>
    </location>
</feature>
<feature type="domain" description="Pyrrolo-quinoline quinone repeat" evidence="2">
    <location>
        <begin position="102"/>
        <end position="367"/>
    </location>
</feature>
<reference evidence="3 4" key="1">
    <citation type="submission" date="2019-02" db="EMBL/GenBank/DDBJ databases">
        <title>Deep-cultivation of Planctomycetes and their phenomic and genomic characterization uncovers novel biology.</title>
        <authorList>
            <person name="Wiegand S."/>
            <person name="Jogler M."/>
            <person name="Boedeker C."/>
            <person name="Pinto D."/>
            <person name="Vollmers J."/>
            <person name="Rivas-Marin E."/>
            <person name="Kohn T."/>
            <person name="Peeters S.H."/>
            <person name="Heuer A."/>
            <person name="Rast P."/>
            <person name="Oberbeckmann S."/>
            <person name="Bunk B."/>
            <person name="Jeske O."/>
            <person name="Meyerdierks A."/>
            <person name="Storesund J.E."/>
            <person name="Kallscheuer N."/>
            <person name="Luecker S."/>
            <person name="Lage O.M."/>
            <person name="Pohl T."/>
            <person name="Merkel B.J."/>
            <person name="Hornburger P."/>
            <person name="Mueller R.-W."/>
            <person name="Bruemmer F."/>
            <person name="Labrenz M."/>
            <person name="Spormann A.M."/>
            <person name="Op Den Camp H."/>
            <person name="Overmann J."/>
            <person name="Amann R."/>
            <person name="Jetten M.S.M."/>
            <person name="Mascher T."/>
            <person name="Medema M.H."/>
            <person name="Devos D.P."/>
            <person name="Kaster A.-K."/>
            <person name="Ovreas L."/>
            <person name="Rohde M."/>
            <person name="Galperin M.Y."/>
            <person name="Jogler C."/>
        </authorList>
    </citation>
    <scope>NUCLEOTIDE SEQUENCE [LARGE SCALE GENOMIC DNA]</scope>
    <source>
        <strain evidence="3 4">CA13</strain>
    </source>
</reference>
<dbReference type="Pfam" id="PF13360">
    <property type="entry name" value="PQQ_2"/>
    <property type="match status" value="1"/>
</dbReference>
<evidence type="ECO:0000259" key="2">
    <source>
        <dbReference type="Pfam" id="PF13360"/>
    </source>
</evidence>
<dbReference type="AlphaFoldDB" id="A0A5C5Z486"/>
<evidence type="ECO:0000313" key="4">
    <source>
        <dbReference type="Proteomes" id="UP000315010"/>
    </source>
</evidence>
<proteinExistence type="predicted"/>
<dbReference type="OrthoDB" id="244732at2"/>
<accession>A0A5C5Z486</accession>